<name>A0ABQ5MK46_9FLAO</name>
<dbReference type="EC" id="3.5.1.28" evidence="2"/>
<keyword evidence="3" id="KW-0378">Hydrolase</keyword>
<dbReference type="InterPro" id="IPR050695">
    <property type="entry name" value="N-acetylmuramoyl_amidase_3"/>
</dbReference>
<evidence type="ECO:0000313" key="5">
    <source>
        <dbReference type="EMBL" id="GLB49780.1"/>
    </source>
</evidence>
<evidence type="ECO:0000259" key="4">
    <source>
        <dbReference type="SMART" id="SM00646"/>
    </source>
</evidence>
<comment type="caution">
    <text evidence="5">The sequence shown here is derived from an EMBL/GenBank/DDBJ whole genome shotgun (WGS) entry which is preliminary data.</text>
</comment>
<proteinExistence type="predicted"/>
<evidence type="ECO:0000256" key="2">
    <source>
        <dbReference type="ARBA" id="ARBA00011901"/>
    </source>
</evidence>
<dbReference type="Gene3D" id="3.40.630.40">
    <property type="entry name" value="Zn-dependent exopeptidases"/>
    <property type="match status" value="1"/>
</dbReference>
<organism evidence="5 6">
    <name type="scientific">Neptunitalea lumnitzerae</name>
    <dbReference type="NCBI Taxonomy" id="2965509"/>
    <lineage>
        <taxon>Bacteria</taxon>
        <taxon>Pseudomonadati</taxon>
        <taxon>Bacteroidota</taxon>
        <taxon>Flavobacteriia</taxon>
        <taxon>Flavobacteriales</taxon>
        <taxon>Flavobacteriaceae</taxon>
        <taxon>Neptunitalea</taxon>
    </lineage>
</organism>
<sequence length="179" mass="20189">MKSVKPKVIVIDAAHGGQDSGSVYNDIIEKDIVLDVSKYLVGMNSQEVKFIPLRTDDSYIPLNERLLKIDSINPDMVISLHIRLDANEEEMGVEAFVVENTFYEKSKHLASDILNSLTQEFIQTNKEISTSDEYLVTKVNKSPCVLLELGNISNENDRELLNNKEEQKDIATAIYKAVK</sequence>
<evidence type="ECO:0000313" key="6">
    <source>
        <dbReference type="Proteomes" id="UP001143543"/>
    </source>
</evidence>
<feature type="domain" description="MurNAc-LAA" evidence="4">
    <location>
        <begin position="66"/>
        <end position="179"/>
    </location>
</feature>
<dbReference type="InterPro" id="IPR002508">
    <property type="entry name" value="MurNAc-LAA_cat"/>
</dbReference>
<dbReference type="SUPFAM" id="SSF53187">
    <property type="entry name" value="Zn-dependent exopeptidases"/>
    <property type="match status" value="1"/>
</dbReference>
<protein>
    <recommendedName>
        <fullName evidence="2">N-acetylmuramoyl-L-alanine amidase</fullName>
        <ecNumber evidence="2">3.5.1.28</ecNumber>
    </recommendedName>
</protein>
<accession>A0ABQ5MK46</accession>
<dbReference type="Proteomes" id="UP001143543">
    <property type="component" value="Unassembled WGS sequence"/>
</dbReference>
<dbReference type="PANTHER" id="PTHR30404">
    <property type="entry name" value="N-ACETYLMURAMOYL-L-ALANINE AMIDASE"/>
    <property type="match status" value="1"/>
</dbReference>
<comment type="catalytic activity">
    <reaction evidence="1">
        <text>Hydrolyzes the link between N-acetylmuramoyl residues and L-amino acid residues in certain cell-wall glycopeptides.</text>
        <dbReference type="EC" id="3.5.1.28"/>
    </reaction>
</comment>
<dbReference type="PANTHER" id="PTHR30404:SF0">
    <property type="entry name" value="N-ACETYLMURAMOYL-L-ALANINE AMIDASE AMIC"/>
    <property type="match status" value="1"/>
</dbReference>
<reference evidence="5" key="1">
    <citation type="submission" date="2022-07" db="EMBL/GenBank/DDBJ databases">
        <title>Taxonomy of Novel Oxalotrophic and Methylotrophic Bacteria.</title>
        <authorList>
            <person name="Sahin N."/>
            <person name="Tani A."/>
        </authorList>
    </citation>
    <scope>NUCLEOTIDE SEQUENCE</scope>
    <source>
        <strain evidence="5">Y10</strain>
    </source>
</reference>
<dbReference type="CDD" id="cd02696">
    <property type="entry name" value="MurNAc-LAA"/>
    <property type="match status" value="1"/>
</dbReference>
<gene>
    <name evidence="5" type="ORF">Y10_21480</name>
</gene>
<evidence type="ECO:0000256" key="3">
    <source>
        <dbReference type="ARBA" id="ARBA00022801"/>
    </source>
</evidence>
<keyword evidence="6" id="KW-1185">Reference proteome</keyword>
<evidence type="ECO:0000256" key="1">
    <source>
        <dbReference type="ARBA" id="ARBA00001561"/>
    </source>
</evidence>
<dbReference type="EMBL" id="BRVO01000002">
    <property type="protein sequence ID" value="GLB49780.1"/>
    <property type="molecule type" value="Genomic_DNA"/>
</dbReference>
<dbReference type="Pfam" id="PF01520">
    <property type="entry name" value="Amidase_3"/>
    <property type="match status" value="1"/>
</dbReference>
<dbReference type="SMART" id="SM00646">
    <property type="entry name" value="Ami_3"/>
    <property type="match status" value="1"/>
</dbReference>